<keyword evidence="12 16" id="KW-0472">Membrane</keyword>
<dbReference type="GO" id="GO:0045259">
    <property type="term" value="C:proton-transporting ATP synthase complex"/>
    <property type="evidence" value="ECO:0007669"/>
    <property type="project" value="UniProtKB-KW"/>
</dbReference>
<evidence type="ECO:0000256" key="5">
    <source>
        <dbReference type="ARBA" id="ARBA00022475"/>
    </source>
</evidence>
<dbReference type="Pfam" id="PF02874">
    <property type="entry name" value="ATP-synt_ab_N"/>
    <property type="match status" value="1"/>
</dbReference>
<dbReference type="SUPFAM" id="SSF50615">
    <property type="entry name" value="N-terminal domain of alpha and beta subunits of F1 ATP synthase"/>
    <property type="match status" value="1"/>
</dbReference>
<evidence type="ECO:0000259" key="19">
    <source>
        <dbReference type="Pfam" id="PF02874"/>
    </source>
</evidence>
<evidence type="ECO:0000256" key="1">
    <source>
        <dbReference type="ARBA" id="ARBA00003784"/>
    </source>
</evidence>
<keyword evidence="4 16" id="KW-0813">Transport</keyword>
<dbReference type="FunFam" id="3.40.50.300:FF:002432">
    <property type="entry name" value="ATP synthase subunit alpha, mitochondrial"/>
    <property type="match status" value="1"/>
</dbReference>
<evidence type="ECO:0000313" key="21">
    <source>
        <dbReference type="Proteomes" id="UP000255000"/>
    </source>
</evidence>
<dbReference type="Gene3D" id="2.40.30.20">
    <property type="match status" value="1"/>
</dbReference>
<keyword evidence="10 16" id="KW-1278">Translocase</keyword>
<dbReference type="Gene3D" id="1.20.150.20">
    <property type="entry name" value="ATP synthase alpha/beta chain, C-terminal domain"/>
    <property type="match status" value="1"/>
</dbReference>
<keyword evidence="5 16" id="KW-1003">Cell membrane</keyword>
<evidence type="ECO:0000259" key="18">
    <source>
        <dbReference type="Pfam" id="PF00306"/>
    </source>
</evidence>
<sequence length="509" mass="54928">MDIRAAEISAILKDQIKGFGQEAEVSEVGQVLSVGDGIARVYGLDNVQAGEMVEFPGGIRGMALNLETDNVGVVIFGSDRNIKEGDIVKRTGAIVEVPVGKGLLGRVVDPLGNPLDGKGPIEAAEMRRVDVKAPGILPRKSVHEPMSTGLKAIDALIPIGRGQRELVIGDRQTGKTAILLDTFLNQKPLHEGNDESNKLYCIYVAVGQKRSTVAQFVKTLEDSGALPYSIVVAATASDAAPLQFLAPFAGCAMGEYFRDNGMHAVIGYDDLSKQAVAYRQMSLLLRRPPGREAFPGDVFYLHSRLLERAAKLNEDNGLGSLTALPVIETQANDVSAYIPTNVISITDGQIFLETDLFYQGVRPAVNVGLSVSRVGSSAQIKAMKQVAGPIKGELAQYREMAAFAQFGSDLDATTQRLLNRGARLVELLKQPQFSPLKTQEQVAVIYAGVNGYLDKIPVDRVRDFEAGLLLSLRGEHADLLDAIWQKKALDDELTARLRAAIEAFAKSFS</sequence>
<comment type="catalytic activity">
    <reaction evidence="16">
        <text>ATP + H2O + 4 H(+)(in) = ADP + phosphate + 5 H(+)(out)</text>
        <dbReference type="Rhea" id="RHEA:57720"/>
        <dbReference type="ChEBI" id="CHEBI:15377"/>
        <dbReference type="ChEBI" id="CHEBI:15378"/>
        <dbReference type="ChEBI" id="CHEBI:30616"/>
        <dbReference type="ChEBI" id="CHEBI:43474"/>
        <dbReference type="ChEBI" id="CHEBI:456216"/>
        <dbReference type="EC" id="7.1.2.2"/>
    </reaction>
</comment>
<evidence type="ECO:0000256" key="12">
    <source>
        <dbReference type="ARBA" id="ARBA00023136"/>
    </source>
</evidence>
<comment type="similarity">
    <text evidence="3 16">Belongs to the ATPase alpha/beta chains family.</text>
</comment>
<dbReference type="CDD" id="cd18113">
    <property type="entry name" value="ATP-synt_F1_alpha_C"/>
    <property type="match status" value="1"/>
</dbReference>
<feature type="domain" description="ATP synthase alpha subunit C-terminal" evidence="18">
    <location>
        <begin position="379"/>
        <end position="504"/>
    </location>
</feature>
<keyword evidence="7 16" id="KW-0547">Nucleotide-binding</keyword>
<evidence type="ECO:0000256" key="7">
    <source>
        <dbReference type="ARBA" id="ARBA00022741"/>
    </source>
</evidence>
<dbReference type="EC" id="7.1.2.2" evidence="16"/>
<dbReference type="PROSITE" id="PS00152">
    <property type="entry name" value="ATPASE_ALPHA_BETA"/>
    <property type="match status" value="1"/>
</dbReference>
<dbReference type="InterPro" id="IPR000194">
    <property type="entry name" value="ATPase_F1/V1/A1_a/bsu_nucl-bd"/>
</dbReference>
<reference evidence="20 21" key="1">
    <citation type="submission" date="2018-06" db="EMBL/GenBank/DDBJ databases">
        <authorList>
            <consortium name="Pathogen Informatics"/>
            <person name="Doyle S."/>
        </authorList>
    </citation>
    <scope>NUCLEOTIDE SEQUENCE [LARGE SCALE GENOMIC DNA]</scope>
    <source>
        <strain evidence="20 21">NCTC13350</strain>
    </source>
</reference>
<dbReference type="FunFam" id="1.20.150.20:FF:000001">
    <property type="entry name" value="ATP synthase subunit alpha"/>
    <property type="match status" value="1"/>
</dbReference>
<dbReference type="NCBIfam" id="TIGR00962">
    <property type="entry name" value="atpA"/>
    <property type="match status" value="1"/>
</dbReference>
<evidence type="ECO:0000256" key="15">
    <source>
        <dbReference type="ARBA" id="ARBA00026013"/>
    </source>
</evidence>
<dbReference type="GO" id="GO:0005524">
    <property type="term" value="F:ATP binding"/>
    <property type="evidence" value="ECO:0007669"/>
    <property type="project" value="UniProtKB-UniRule"/>
</dbReference>
<proteinExistence type="inferred from homology"/>
<dbReference type="CDD" id="cd01132">
    <property type="entry name" value="F1-ATPase_alpha_CD"/>
    <property type="match status" value="1"/>
</dbReference>
<keyword evidence="9 16" id="KW-0067">ATP-binding</keyword>
<organism evidence="20 21">
    <name type="scientific">Pannonibacter phragmitetus</name>
    <dbReference type="NCBI Taxonomy" id="121719"/>
    <lineage>
        <taxon>Bacteria</taxon>
        <taxon>Pseudomonadati</taxon>
        <taxon>Pseudomonadota</taxon>
        <taxon>Alphaproteobacteria</taxon>
        <taxon>Hyphomicrobiales</taxon>
        <taxon>Stappiaceae</taxon>
        <taxon>Pannonibacter</taxon>
    </lineage>
</organism>
<evidence type="ECO:0000256" key="2">
    <source>
        <dbReference type="ARBA" id="ARBA00004370"/>
    </source>
</evidence>
<dbReference type="RefSeq" id="WP_019963669.1">
    <property type="nucleotide sequence ID" value="NZ_UGSK01000001.1"/>
</dbReference>
<feature type="site" description="Required for activity" evidence="16">
    <location>
        <position position="370"/>
    </location>
</feature>
<dbReference type="InterPro" id="IPR023366">
    <property type="entry name" value="ATP_synth_asu-like_sf"/>
</dbReference>
<evidence type="ECO:0000259" key="17">
    <source>
        <dbReference type="Pfam" id="PF00006"/>
    </source>
</evidence>
<evidence type="ECO:0000256" key="14">
    <source>
        <dbReference type="ARBA" id="ARBA00023310"/>
    </source>
</evidence>
<dbReference type="InterPro" id="IPR004100">
    <property type="entry name" value="ATPase_F1/V1/A1_a/bsu_N"/>
</dbReference>
<dbReference type="HAMAP" id="MF_01346">
    <property type="entry name" value="ATP_synth_alpha_bact"/>
    <property type="match status" value="1"/>
</dbReference>
<dbReference type="SUPFAM" id="SSF47917">
    <property type="entry name" value="C-terminal domain of alpha and beta subunits of F1 ATP synthase"/>
    <property type="match status" value="1"/>
</dbReference>
<evidence type="ECO:0000256" key="16">
    <source>
        <dbReference type="HAMAP-Rule" id="MF_01346"/>
    </source>
</evidence>
<evidence type="ECO:0000256" key="10">
    <source>
        <dbReference type="ARBA" id="ARBA00022967"/>
    </source>
</evidence>
<dbReference type="Proteomes" id="UP000255000">
    <property type="component" value="Unassembled WGS sequence"/>
</dbReference>
<dbReference type="InterPro" id="IPR033732">
    <property type="entry name" value="ATP_synth_F1_a_nt-bd_dom"/>
</dbReference>
<keyword evidence="20" id="KW-0378">Hydrolase</keyword>
<dbReference type="OrthoDB" id="9803053at2"/>
<name>A0A378ZQ20_9HYPH</name>
<dbReference type="FunFam" id="2.40.30.20:FF:000001">
    <property type="entry name" value="ATP synthase subunit alpha"/>
    <property type="match status" value="1"/>
</dbReference>
<keyword evidence="11 16" id="KW-0406">Ion transport</keyword>
<dbReference type="InterPro" id="IPR020003">
    <property type="entry name" value="ATPase_a/bsu_AS"/>
</dbReference>
<keyword evidence="6" id="KW-0997">Cell inner membrane</keyword>
<dbReference type="AlphaFoldDB" id="A0A378ZQ20"/>
<dbReference type="Gene3D" id="3.40.50.300">
    <property type="entry name" value="P-loop containing nucleotide triphosphate hydrolases"/>
    <property type="match status" value="1"/>
</dbReference>
<keyword evidence="8 16" id="KW-0375">Hydrogen ion transport</keyword>
<keyword evidence="14 16" id="KW-0066">ATP synthesis</keyword>
<dbReference type="NCBIfam" id="NF009884">
    <property type="entry name" value="PRK13343.1"/>
    <property type="match status" value="1"/>
</dbReference>
<accession>A0A378ZQ20</accession>
<dbReference type="GO" id="GO:0016787">
    <property type="term" value="F:hydrolase activity"/>
    <property type="evidence" value="ECO:0007669"/>
    <property type="project" value="UniProtKB-KW"/>
</dbReference>
<dbReference type="Pfam" id="PF00306">
    <property type="entry name" value="ATP-synt_ab_C"/>
    <property type="match status" value="1"/>
</dbReference>
<dbReference type="EMBL" id="UGSK01000001">
    <property type="protein sequence ID" value="SUA99375.1"/>
    <property type="molecule type" value="Genomic_DNA"/>
</dbReference>
<evidence type="ECO:0000256" key="3">
    <source>
        <dbReference type="ARBA" id="ARBA00008936"/>
    </source>
</evidence>
<dbReference type="GO" id="GO:0043531">
    <property type="term" value="F:ADP binding"/>
    <property type="evidence" value="ECO:0007669"/>
    <property type="project" value="TreeGrafter"/>
</dbReference>
<dbReference type="GO" id="GO:0046933">
    <property type="term" value="F:proton-transporting ATP synthase activity, rotational mechanism"/>
    <property type="evidence" value="ECO:0007669"/>
    <property type="project" value="UniProtKB-UniRule"/>
</dbReference>
<comment type="subunit">
    <text evidence="15">F-type ATPases have 2 components, CF(1) - the catalytic core - and CF(0) - the membrane proton channel. CF(1) has five subunits: alpha(3), beta(3), gamma(1), delta(1), epsilon(1). CF(0) has four main subunits: a(1), b(1), b'(1) and c(9-12).</text>
</comment>
<gene>
    <name evidence="16 20" type="primary">atpA</name>
    <name evidence="20" type="ORF">NCTC13350_00272</name>
</gene>
<comment type="subcellular location">
    <subcellularLocation>
        <location evidence="16">Cell membrane</location>
        <topology evidence="16">Peripheral membrane protein</topology>
    </subcellularLocation>
    <subcellularLocation>
        <location evidence="2">Membrane</location>
    </subcellularLocation>
</comment>
<dbReference type="PIRSF" id="PIRSF039088">
    <property type="entry name" value="F_ATPase_subunit_alpha"/>
    <property type="match status" value="1"/>
</dbReference>
<evidence type="ECO:0000256" key="6">
    <source>
        <dbReference type="ARBA" id="ARBA00022519"/>
    </source>
</evidence>
<comment type="function">
    <text evidence="1 16">Produces ATP from ADP in the presence of a proton gradient across the membrane. The alpha chain is a regulatory subunit.</text>
</comment>
<feature type="domain" description="ATPase F1/V1/A1 complex alpha/beta subunit N-terminal" evidence="19">
    <location>
        <begin position="25"/>
        <end position="92"/>
    </location>
</feature>
<dbReference type="InterPro" id="IPR027417">
    <property type="entry name" value="P-loop_NTPase"/>
</dbReference>
<evidence type="ECO:0000313" key="20">
    <source>
        <dbReference type="EMBL" id="SUA99375.1"/>
    </source>
</evidence>
<dbReference type="InterPro" id="IPR000793">
    <property type="entry name" value="ATP_synth_asu_C"/>
</dbReference>
<evidence type="ECO:0000256" key="13">
    <source>
        <dbReference type="ARBA" id="ARBA00023196"/>
    </source>
</evidence>
<dbReference type="Pfam" id="PF00006">
    <property type="entry name" value="ATP-synt_ab"/>
    <property type="match status" value="1"/>
</dbReference>
<dbReference type="SUPFAM" id="SSF52540">
    <property type="entry name" value="P-loop containing nucleoside triphosphate hydrolases"/>
    <property type="match status" value="1"/>
</dbReference>
<dbReference type="PANTHER" id="PTHR48082:SF2">
    <property type="entry name" value="ATP SYNTHASE SUBUNIT ALPHA, MITOCHONDRIAL"/>
    <property type="match status" value="1"/>
</dbReference>
<protein>
    <recommendedName>
        <fullName evidence="16">ATP synthase subunit alpha</fullName>
        <ecNumber evidence="16">7.1.2.2</ecNumber>
    </recommendedName>
    <alternativeName>
        <fullName evidence="16">ATP synthase F1 sector subunit alpha</fullName>
    </alternativeName>
    <alternativeName>
        <fullName evidence="16">F-ATPase subunit alpha</fullName>
    </alternativeName>
</protein>
<evidence type="ECO:0000256" key="4">
    <source>
        <dbReference type="ARBA" id="ARBA00022448"/>
    </source>
</evidence>
<dbReference type="InterPro" id="IPR038376">
    <property type="entry name" value="ATP_synth_asu_C_sf"/>
</dbReference>
<evidence type="ECO:0000256" key="11">
    <source>
        <dbReference type="ARBA" id="ARBA00023065"/>
    </source>
</evidence>
<evidence type="ECO:0000256" key="8">
    <source>
        <dbReference type="ARBA" id="ARBA00022781"/>
    </source>
</evidence>
<dbReference type="CDD" id="cd18116">
    <property type="entry name" value="ATP-synt_F1_alpha_N"/>
    <property type="match status" value="1"/>
</dbReference>
<feature type="binding site" evidence="16">
    <location>
        <begin position="169"/>
        <end position="176"/>
    </location>
    <ligand>
        <name>ATP</name>
        <dbReference type="ChEBI" id="CHEBI:30616"/>
    </ligand>
</feature>
<dbReference type="PANTHER" id="PTHR48082">
    <property type="entry name" value="ATP SYNTHASE SUBUNIT ALPHA, MITOCHONDRIAL"/>
    <property type="match status" value="1"/>
</dbReference>
<dbReference type="InterPro" id="IPR005294">
    <property type="entry name" value="ATP_synth_F1_asu"/>
</dbReference>
<keyword evidence="13 16" id="KW-0139">CF(1)</keyword>
<evidence type="ECO:0000256" key="9">
    <source>
        <dbReference type="ARBA" id="ARBA00022840"/>
    </source>
</evidence>
<dbReference type="InterPro" id="IPR036121">
    <property type="entry name" value="ATPase_F1/V1/A1_a/bsu_N_sf"/>
</dbReference>
<feature type="domain" description="ATPase F1/V1/A1 complex alpha/beta subunit nucleotide-binding" evidence="17">
    <location>
        <begin position="149"/>
        <end position="372"/>
    </location>
</feature>
<dbReference type="GO" id="GO:0005886">
    <property type="term" value="C:plasma membrane"/>
    <property type="evidence" value="ECO:0007669"/>
    <property type="project" value="UniProtKB-SubCell"/>
</dbReference>